<dbReference type="InterPro" id="IPR001387">
    <property type="entry name" value="Cro/C1-type_HTH"/>
</dbReference>
<dbReference type="Proteomes" id="UP000019249">
    <property type="component" value="Unassembled WGS sequence"/>
</dbReference>
<dbReference type="PROSITE" id="PS50943">
    <property type="entry name" value="HTH_CROC1"/>
    <property type="match status" value="1"/>
</dbReference>
<reference evidence="2 3" key="1">
    <citation type="journal article" date="2014" name="Int. J. Syst. Evol. Microbiol.">
        <title>Listeria floridensis sp. nov., Listeria aquatica sp. nov., Listeria cornellensis sp. nov., Listeria riparia sp. nov. and Listeria grandensis sp. nov., from agricultural and natural environments.</title>
        <authorList>
            <person name="den Bakker H.C."/>
            <person name="Warchocki S."/>
            <person name="Wright E.M."/>
            <person name="Allred A.F."/>
            <person name="Ahlstrom C."/>
            <person name="Manuel C.S."/>
            <person name="Stasiewicz M.J."/>
            <person name="Burrell A."/>
            <person name="Roof S."/>
            <person name="Strawn L."/>
            <person name="Fortes E.D."/>
            <person name="Nightingale K.K."/>
            <person name="Kephart D."/>
            <person name="Wiedmann M."/>
        </authorList>
    </citation>
    <scope>NUCLEOTIDE SEQUENCE [LARGE SCALE GENOMIC DNA]</scope>
    <source>
        <strain evidence="2 3">FSL S10-1187</strain>
    </source>
</reference>
<sequence length="115" mass="13357">MDLFNRIKELAEEQHISLKELGIKLNLGENAIYQWKKRTPGIDKIEKIADYFNVSTDYLLGRTNDKHSHIFPLNSELLDELEANSNAHKILVQLNSLDKDTLDKLEQLIKIIENK</sequence>
<dbReference type="RefSeq" id="WP_036096500.1">
    <property type="nucleotide sequence ID" value="NZ_AODF01000007.1"/>
</dbReference>
<dbReference type="InterPro" id="IPR010982">
    <property type="entry name" value="Lambda_DNA-bd_dom_sf"/>
</dbReference>
<evidence type="ECO:0000313" key="2">
    <source>
        <dbReference type="EMBL" id="EUJ33123.1"/>
    </source>
</evidence>
<proteinExistence type="predicted"/>
<evidence type="ECO:0000259" key="1">
    <source>
        <dbReference type="PROSITE" id="PS50943"/>
    </source>
</evidence>
<accession>A0ABP3AZQ2</accession>
<protein>
    <submittedName>
        <fullName evidence="2">HTH domain-containing protein</fullName>
    </submittedName>
</protein>
<dbReference type="SMART" id="SM00530">
    <property type="entry name" value="HTH_XRE"/>
    <property type="match status" value="1"/>
</dbReference>
<dbReference type="SUPFAM" id="SSF47413">
    <property type="entry name" value="lambda repressor-like DNA-binding domains"/>
    <property type="match status" value="1"/>
</dbReference>
<dbReference type="EMBL" id="AODF01000007">
    <property type="protein sequence ID" value="EUJ33123.1"/>
    <property type="molecule type" value="Genomic_DNA"/>
</dbReference>
<feature type="domain" description="HTH cro/C1-type" evidence="1">
    <location>
        <begin position="7"/>
        <end position="59"/>
    </location>
</feature>
<keyword evidence="3" id="KW-1185">Reference proteome</keyword>
<dbReference type="CDD" id="cd00093">
    <property type="entry name" value="HTH_XRE"/>
    <property type="match status" value="1"/>
</dbReference>
<evidence type="ECO:0000313" key="3">
    <source>
        <dbReference type="Proteomes" id="UP000019249"/>
    </source>
</evidence>
<gene>
    <name evidence="2" type="ORF">MFLO_04250</name>
</gene>
<name>A0ABP3AZQ2_9LIST</name>
<comment type="caution">
    <text evidence="2">The sequence shown here is derived from an EMBL/GenBank/DDBJ whole genome shotgun (WGS) entry which is preliminary data.</text>
</comment>
<organism evidence="2 3">
    <name type="scientific">Listeria floridensis FSL S10-1187</name>
    <dbReference type="NCBI Taxonomy" id="1265817"/>
    <lineage>
        <taxon>Bacteria</taxon>
        <taxon>Bacillati</taxon>
        <taxon>Bacillota</taxon>
        <taxon>Bacilli</taxon>
        <taxon>Bacillales</taxon>
        <taxon>Listeriaceae</taxon>
        <taxon>Listeria</taxon>
    </lineage>
</organism>
<dbReference type="Gene3D" id="1.10.260.40">
    <property type="entry name" value="lambda repressor-like DNA-binding domains"/>
    <property type="match status" value="1"/>
</dbReference>
<dbReference type="Pfam" id="PF01381">
    <property type="entry name" value="HTH_3"/>
    <property type="match status" value="1"/>
</dbReference>